<comment type="caution">
    <text evidence="3">Lacks conserved residue(s) required for the propagation of feature annotation.</text>
</comment>
<dbReference type="OrthoDB" id="446173at2759"/>
<feature type="domain" description="EGF-like" evidence="4">
    <location>
        <begin position="111"/>
        <end position="151"/>
    </location>
</feature>
<evidence type="ECO:0000313" key="6">
    <source>
        <dbReference type="EMBL" id="CAF1353810.1"/>
    </source>
</evidence>
<dbReference type="Gene3D" id="2.20.100.10">
    <property type="entry name" value="Thrombospondin type-1 (TSP1) repeat"/>
    <property type="match status" value="3"/>
</dbReference>
<dbReference type="PANTHER" id="PTHR22906:SF21">
    <property type="entry name" value="SEMA DOMAIN-CONTAINING PROTEIN"/>
    <property type="match status" value="1"/>
</dbReference>
<dbReference type="InterPro" id="IPR000884">
    <property type="entry name" value="TSP1_rpt"/>
</dbReference>
<dbReference type="Proteomes" id="UP000681722">
    <property type="component" value="Unassembled WGS sequence"/>
</dbReference>
<evidence type="ECO:0000256" key="1">
    <source>
        <dbReference type="ARBA" id="ARBA00022737"/>
    </source>
</evidence>
<feature type="domain" description="Apple" evidence="5">
    <location>
        <begin position="24"/>
        <end position="115"/>
    </location>
</feature>
<dbReference type="SUPFAM" id="SSF82895">
    <property type="entry name" value="TSP-1 type 1 repeat"/>
    <property type="match status" value="3"/>
</dbReference>
<dbReference type="Pfam" id="PF00090">
    <property type="entry name" value="TSP_1"/>
    <property type="match status" value="3"/>
</dbReference>
<protein>
    <submittedName>
        <fullName evidence="6">Uncharacterized protein</fullName>
    </submittedName>
</protein>
<evidence type="ECO:0000313" key="8">
    <source>
        <dbReference type="Proteomes" id="UP000663829"/>
    </source>
</evidence>
<evidence type="ECO:0000259" key="5">
    <source>
        <dbReference type="PROSITE" id="PS50948"/>
    </source>
</evidence>
<keyword evidence="8" id="KW-1185">Reference proteome</keyword>
<reference evidence="6" key="1">
    <citation type="submission" date="2021-02" db="EMBL/GenBank/DDBJ databases">
        <authorList>
            <person name="Nowell W R."/>
        </authorList>
    </citation>
    <scope>NUCLEOTIDE SEQUENCE</scope>
</reference>
<dbReference type="SMART" id="SM00209">
    <property type="entry name" value="TSP1"/>
    <property type="match status" value="3"/>
</dbReference>
<accession>A0A815HF38</accession>
<dbReference type="AlphaFoldDB" id="A0A815HF38"/>
<keyword evidence="2" id="KW-1015">Disulfide bond</keyword>
<dbReference type="SUPFAM" id="SSF57414">
    <property type="entry name" value="Hairpin loop containing domain-like"/>
    <property type="match status" value="1"/>
</dbReference>
<dbReference type="Proteomes" id="UP000663829">
    <property type="component" value="Unassembled WGS sequence"/>
</dbReference>
<dbReference type="EMBL" id="CAJNOQ010015043">
    <property type="protein sequence ID" value="CAF1353810.1"/>
    <property type="molecule type" value="Genomic_DNA"/>
</dbReference>
<dbReference type="PROSITE" id="PS50092">
    <property type="entry name" value="TSP1"/>
    <property type="match status" value="3"/>
</dbReference>
<dbReference type="InterPro" id="IPR052065">
    <property type="entry name" value="Compl_asym_regulator"/>
</dbReference>
<dbReference type="EMBL" id="CAJOBC010065924">
    <property type="protein sequence ID" value="CAF4226173.1"/>
    <property type="molecule type" value="Genomic_DNA"/>
</dbReference>
<dbReference type="PANTHER" id="PTHR22906">
    <property type="entry name" value="PROPERDIN"/>
    <property type="match status" value="1"/>
</dbReference>
<comment type="caution">
    <text evidence="6">The sequence shown here is derived from an EMBL/GenBank/DDBJ whole genome shotgun (WGS) entry which is preliminary data.</text>
</comment>
<evidence type="ECO:0000256" key="2">
    <source>
        <dbReference type="ARBA" id="ARBA00023157"/>
    </source>
</evidence>
<evidence type="ECO:0000313" key="7">
    <source>
        <dbReference type="EMBL" id="CAF4226173.1"/>
    </source>
</evidence>
<sequence length="434" mass="48097">MTATMQQASIDILKANLFIVSVICYYSVAAEKTLQFDNVVLQNLKSSSDIRTTTSFLDTELYSEYQCAIECVKQYSCTSYFYISQTKVCSLFDNDNVQVNEKVKEWRAQLPRNTCDTKKCKPGAVCIENKNMNQAATCVCLNGRSTTEDCDKIVVGKFADWSEWKSCSVTCGEGYRSRKRQCLQDGVETLTHNCIGKDLEIQPCNITTCPMYGPWSSWTPCSTFCGIGSKQRNRSCVPPGSNCGNYTSEQRACGEANCQRVAGIKQTEPEKYPLKGYLSIREGDILCVGSIDAKMAKHMADLVCKSIGLPRGAQYAVLNQIKYNSTCYPGIICDGSENDFYECKYDRSQAGKNISELFAIVARCIVDGGYSEWTPWSPCTKSCGTGYQNRSRTCTDPPPSIPEISDDSSLAGYNCTGEYSQLKPCNTQSCKAKT</sequence>
<dbReference type="InterPro" id="IPR003609">
    <property type="entry name" value="Pan_app"/>
</dbReference>
<evidence type="ECO:0000259" key="4">
    <source>
        <dbReference type="PROSITE" id="PS50026"/>
    </source>
</evidence>
<dbReference type="InterPro" id="IPR036383">
    <property type="entry name" value="TSP1_rpt_sf"/>
</dbReference>
<name>A0A815HF38_9BILA</name>
<dbReference type="FunFam" id="2.20.100.10:FF:000001">
    <property type="entry name" value="semaphorin-5A isoform X1"/>
    <property type="match status" value="2"/>
</dbReference>
<dbReference type="PRINTS" id="PR01705">
    <property type="entry name" value="TSP1REPEAT"/>
</dbReference>
<dbReference type="PROSITE" id="PS50026">
    <property type="entry name" value="EGF_3"/>
    <property type="match status" value="1"/>
</dbReference>
<proteinExistence type="predicted"/>
<dbReference type="PROSITE" id="PS50948">
    <property type="entry name" value="PAN"/>
    <property type="match status" value="1"/>
</dbReference>
<keyword evidence="3" id="KW-0245">EGF-like domain</keyword>
<keyword evidence="1" id="KW-0677">Repeat</keyword>
<dbReference type="InterPro" id="IPR000742">
    <property type="entry name" value="EGF"/>
</dbReference>
<evidence type="ECO:0000256" key="3">
    <source>
        <dbReference type="PROSITE-ProRule" id="PRU00076"/>
    </source>
</evidence>
<gene>
    <name evidence="6" type="ORF">GPM918_LOCUS31045</name>
    <name evidence="7" type="ORF">SRO942_LOCUS31680</name>
</gene>
<organism evidence="6 8">
    <name type="scientific">Didymodactylos carnosus</name>
    <dbReference type="NCBI Taxonomy" id="1234261"/>
    <lineage>
        <taxon>Eukaryota</taxon>
        <taxon>Metazoa</taxon>
        <taxon>Spiralia</taxon>
        <taxon>Gnathifera</taxon>
        <taxon>Rotifera</taxon>
        <taxon>Eurotatoria</taxon>
        <taxon>Bdelloidea</taxon>
        <taxon>Philodinida</taxon>
        <taxon>Philodinidae</taxon>
        <taxon>Didymodactylos</taxon>
    </lineage>
</organism>